<dbReference type="AlphaFoldDB" id="A0A6D2JAH6"/>
<reference evidence="1" key="1">
    <citation type="submission" date="2020-01" db="EMBL/GenBank/DDBJ databases">
        <authorList>
            <person name="Mishra B."/>
        </authorList>
    </citation>
    <scope>NUCLEOTIDE SEQUENCE [LARGE SCALE GENOMIC DNA]</scope>
</reference>
<protein>
    <submittedName>
        <fullName evidence="1">Uncharacterized protein</fullName>
    </submittedName>
</protein>
<evidence type="ECO:0000313" key="2">
    <source>
        <dbReference type="Proteomes" id="UP000467841"/>
    </source>
</evidence>
<comment type="caution">
    <text evidence="1">The sequence shown here is derived from an EMBL/GenBank/DDBJ whole genome shotgun (WGS) entry which is preliminary data.</text>
</comment>
<dbReference type="OrthoDB" id="10565745at2759"/>
<evidence type="ECO:0000313" key="1">
    <source>
        <dbReference type="EMBL" id="CAA7036018.1"/>
    </source>
</evidence>
<name>A0A6D2JAH6_9BRAS</name>
<keyword evidence="2" id="KW-1185">Reference proteome</keyword>
<dbReference type="EMBL" id="CACVBM020001163">
    <property type="protein sequence ID" value="CAA7036018.1"/>
    <property type="molecule type" value="Genomic_DNA"/>
</dbReference>
<dbReference type="Proteomes" id="UP000467841">
    <property type="component" value="Unassembled WGS sequence"/>
</dbReference>
<accession>A0A6D2JAH6</accession>
<gene>
    <name evidence="1" type="ORF">MERR_LOCUS23253</name>
</gene>
<proteinExistence type="predicted"/>
<organism evidence="1 2">
    <name type="scientific">Microthlaspi erraticum</name>
    <dbReference type="NCBI Taxonomy" id="1685480"/>
    <lineage>
        <taxon>Eukaryota</taxon>
        <taxon>Viridiplantae</taxon>
        <taxon>Streptophyta</taxon>
        <taxon>Embryophyta</taxon>
        <taxon>Tracheophyta</taxon>
        <taxon>Spermatophyta</taxon>
        <taxon>Magnoliopsida</taxon>
        <taxon>eudicotyledons</taxon>
        <taxon>Gunneridae</taxon>
        <taxon>Pentapetalae</taxon>
        <taxon>rosids</taxon>
        <taxon>malvids</taxon>
        <taxon>Brassicales</taxon>
        <taxon>Brassicaceae</taxon>
        <taxon>Coluteocarpeae</taxon>
        <taxon>Microthlaspi</taxon>
    </lineage>
</organism>
<sequence length="89" mass="10266">MPPLSTSISCWWDKKVVRILYQCYCDTFVHIHAFWTVNPNAVYPVVLVEWDNKLAHVRSTCHCGGYFDFSCDEEFGDSHGGQSLKLSFM</sequence>